<keyword evidence="1" id="KW-1133">Transmembrane helix</keyword>
<gene>
    <name evidence="2" type="ORF">BJX66DRAFT_320837</name>
</gene>
<proteinExistence type="predicted"/>
<organism evidence="2 3">
    <name type="scientific">Aspergillus keveii</name>
    <dbReference type="NCBI Taxonomy" id="714993"/>
    <lineage>
        <taxon>Eukaryota</taxon>
        <taxon>Fungi</taxon>
        <taxon>Dikarya</taxon>
        <taxon>Ascomycota</taxon>
        <taxon>Pezizomycotina</taxon>
        <taxon>Eurotiomycetes</taxon>
        <taxon>Eurotiomycetidae</taxon>
        <taxon>Eurotiales</taxon>
        <taxon>Aspergillaceae</taxon>
        <taxon>Aspergillus</taxon>
        <taxon>Aspergillus subgen. Nidulantes</taxon>
    </lineage>
</organism>
<sequence>MYAVKVAPMLHSITTFFFCKMVLYMMFGVIRALPWHHPTRGRLALIPHIVNTITRANNRVMILHDFIILSGHELEMVSAMCFVLRAILVVVGETSFPAINQPRWRSI</sequence>
<keyword evidence="1" id="KW-0812">Transmembrane</keyword>
<reference evidence="2 3" key="1">
    <citation type="submission" date="2024-07" db="EMBL/GenBank/DDBJ databases">
        <title>Section-level genome sequencing and comparative genomics of Aspergillus sections Usti and Cavernicolus.</title>
        <authorList>
            <consortium name="Lawrence Berkeley National Laboratory"/>
            <person name="Nybo J.L."/>
            <person name="Vesth T.C."/>
            <person name="Theobald S."/>
            <person name="Frisvad J.C."/>
            <person name="Larsen T.O."/>
            <person name="Kjaerboelling I."/>
            <person name="Rothschild-Mancinelli K."/>
            <person name="Lyhne E.K."/>
            <person name="Kogle M.E."/>
            <person name="Barry K."/>
            <person name="Clum A."/>
            <person name="Na H."/>
            <person name="Ledsgaard L."/>
            <person name="Lin J."/>
            <person name="Lipzen A."/>
            <person name="Kuo A."/>
            <person name="Riley R."/>
            <person name="Mondo S."/>
            <person name="Labutti K."/>
            <person name="Haridas S."/>
            <person name="Pangalinan J."/>
            <person name="Salamov A.A."/>
            <person name="Simmons B.A."/>
            <person name="Magnuson J.K."/>
            <person name="Chen J."/>
            <person name="Drula E."/>
            <person name="Henrissat B."/>
            <person name="Wiebenga A."/>
            <person name="Lubbers R.J."/>
            <person name="Gomes A.C."/>
            <person name="Makela M.R."/>
            <person name="Stajich J."/>
            <person name="Grigoriev I.V."/>
            <person name="Mortensen U.H."/>
            <person name="De Vries R.P."/>
            <person name="Baker S.E."/>
            <person name="Andersen M.R."/>
        </authorList>
    </citation>
    <scope>NUCLEOTIDE SEQUENCE [LARGE SCALE GENOMIC DNA]</scope>
    <source>
        <strain evidence="2 3">CBS 209.92</strain>
    </source>
</reference>
<dbReference type="EMBL" id="JBFTWV010000453">
    <property type="protein sequence ID" value="KAL2782403.1"/>
    <property type="molecule type" value="Genomic_DNA"/>
</dbReference>
<protein>
    <submittedName>
        <fullName evidence="2">Uncharacterized protein</fullName>
    </submittedName>
</protein>
<keyword evidence="1" id="KW-0472">Membrane</keyword>
<feature type="transmembrane region" description="Helical" evidence="1">
    <location>
        <begin position="12"/>
        <end position="33"/>
    </location>
</feature>
<evidence type="ECO:0000313" key="3">
    <source>
        <dbReference type="Proteomes" id="UP001610563"/>
    </source>
</evidence>
<evidence type="ECO:0000313" key="2">
    <source>
        <dbReference type="EMBL" id="KAL2782403.1"/>
    </source>
</evidence>
<dbReference type="Proteomes" id="UP001610563">
    <property type="component" value="Unassembled WGS sequence"/>
</dbReference>
<evidence type="ECO:0000256" key="1">
    <source>
        <dbReference type="SAM" id="Phobius"/>
    </source>
</evidence>
<comment type="caution">
    <text evidence="2">The sequence shown here is derived from an EMBL/GenBank/DDBJ whole genome shotgun (WGS) entry which is preliminary data.</text>
</comment>
<name>A0ABR4FGN7_9EURO</name>
<keyword evidence="3" id="KW-1185">Reference proteome</keyword>
<accession>A0ABR4FGN7</accession>